<name>A0AAD7B4E2_9AGAR</name>
<organism evidence="1 2">
    <name type="scientific">Roridomyces roridus</name>
    <dbReference type="NCBI Taxonomy" id="1738132"/>
    <lineage>
        <taxon>Eukaryota</taxon>
        <taxon>Fungi</taxon>
        <taxon>Dikarya</taxon>
        <taxon>Basidiomycota</taxon>
        <taxon>Agaricomycotina</taxon>
        <taxon>Agaricomycetes</taxon>
        <taxon>Agaricomycetidae</taxon>
        <taxon>Agaricales</taxon>
        <taxon>Marasmiineae</taxon>
        <taxon>Mycenaceae</taxon>
        <taxon>Roridomyces</taxon>
    </lineage>
</organism>
<keyword evidence="2" id="KW-1185">Reference proteome</keyword>
<accession>A0AAD7B4E2</accession>
<dbReference type="Proteomes" id="UP001221142">
    <property type="component" value="Unassembled WGS sequence"/>
</dbReference>
<evidence type="ECO:0000313" key="2">
    <source>
        <dbReference type="Proteomes" id="UP001221142"/>
    </source>
</evidence>
<sequence length="180" mass="19906">MGLYFPRNVHMACPLARRHADLASRDHASTAPSRDRASHSSCSRAIPCQRPVCTRLAPFCFSFLIVISSALAPSATCRRDKRPVTPRHLTSPYSPSSPVCHRVSLRPPLPGHSFVAKGNPEASIEARYVDPLLNDLTPLTRLLQKHCSMRLPRVGCPTPVFSLWDCGPLLSTVSVRFRRA</sequence>
<dbReference type="AlphaFoldDB" id="A0AAD7B4E2"/>
<proteinExistence type="predicted"/>
<protein>
    <submittedName>
        <fullName evidence="1">Uncharacterized protein</fullName>
    </submittedName>
</protein>
<comment type="caution">
    <text evidence="1">The sequence shown here is derived from an EMBL/GenBank/DDBJ whole genome shotgun (WGS) entry which is preliminary data.</text>
</comment>
<reference evidence="1" key="1">
    <citation type="submission" date="2023-03" db="EMBL/GenBank/DDBJ databases">
        <title>Massive genome expansion in bonnet fungi (Mycena s.s.) driven by repeated elements and novel gene families across ecological guilds.</title>
        <authorList>
            <consortium name="Lawrence Berkeley National Laboratory"/>
            <person name="Harder C.B."/>
            <person name="Miyauchi S."/>
            <person name="Viragh M."/>
            <person name="Kuo A."/>
            <person name="Thoen E."/>
            <person name="Andreopoulos B."/>
            <person name="Lu D."/>
            <person name="Skrede I."/>
            <person name="Drula E."/>
            <person name="Henrissat B."/>
            <person name="Morin E."/>
            <person name="Kohler A."/>
            <person name="Barry K."/>
            <person name="LaButti K."/>
            <person name="Morin E."/>
            <person name="Salamov A."/>
            <person name="Lipzen A."/>
            <person name="Mereny Z."/>
            <person name="Hegedus B."/>
            <person name="Baldrian P."/>
            <person name="Stursova M."/>
            <person name="Weitz H."/>
            <person name="Taylor A."/>
            <person name="Grigoriev I.V."/>
            <person name="Nagy L.G."/>
            <person name="Martin F."/>
            <person name="Kauserud H."/>
        </authorList>
    </citation>
    <scope>NUCLEOTIDE SEQUENCE</scope>
    <source>
        <strain evidence="1">9284</strain>
    </source>
</reference>
<evidence type="ECO:0000313" key="1">
    <source>
        <dbReference type="EMBL" id="KAJ7609457.1"/>
    </source>
</evidence>
<dbReference type="EMBL" id="JARKIF010000040">
    <property type="protein sequence ID" value="KAJ7609457.1"/>
    <property type="molecule type" value="Genomic_DNA"/>
</dbReference>
<gene>
    <name evidence="1" type="ORF">FB45DRAFT_367875</name>
</gene>